<feature type="signal peptide" evidence="2">
    <location>
        <begin position="1"/>
        <end position="20"/>
    </location>
</feature>
<name>A0A3N4J088_9PEZI</name>
<sequence length="88" mass="9434">LFPSRSLLFLSLVLVLGVLGCPLRLCLVVPPALLVLGFPSSSLLAPENSQVPHKAAPVTCPNPENNLTKKQKSRQLSPSYNRGSTTQL</sequence>
<evidence type="ECO:0000313" key="4">
    <source>
        <dbReference type="Proteomes" id="UP000276215"/>
    </source>
</evidence>
<gene>
    <name evidence="3" type="ORF">L873DRAFT_1819213</name>
</gene>
<evidence type="ECO:0000256" key="1">
    <source>
        <dbReference type="SAM" id="MobiDB-lite"/>
    </source>
</evidence>
<evidence type="ECO:0000256" key="2">
    <source>
        <dbReference type="SAM" id="SignalP"/>
    </source>
</evidence>
<feature type="non-terminal residue" evidence="3">
    <location>
        <position position="1"/>
    </location>
</feature>
<dbReference type="EMBL" id="ML120493">
    <property type="protein sequence ID" value="RPA91566.1"/>
    <property type="molecule type" value="Genomic_DNA"/>
</dbReference>
<dbReference type="Proteomes" id="UP000276215">
    <property type="component" value="Unassembled WGS sequence"/>
</dbReference>
<feature type="chain" id="PRO_5017962693" evidence="2">
    <location>
        <begin position="21"/>
        <end position="88"/>
    </location>
</feature>
<protein>
    <submittedName>
        <fullName evidence="3">Uncharacterized protein</fullName>
    </submittedName>
</protein>
<evidence type="ECO:0000313" key="3">
    <source>
        <dbReference type="EMBL" id="RPA91566.1"/>
    </source>
</evidence>
<feature type="region of interest" description="Disordered" evidence="1">
    <location>
        <begin position="47"/>
        <end position="88"/>
    </location>
</feature>
<accession>A0A3N4J088</accession>
<reference evidence="3 4" key="1">
    <citation type="journal article" date="2018" name="Nat. Ecol. Evol.">
        <title>Pezizomycetes genomes reveal the molecular basis of ectomycorrhizal truffle lifestyle.</title>
        <authorList>
            <person name="Murat C."/>
            <person name="Payen T."/>
            <person name="Noel B."/>
            <person name="Kuo A."/>
            <person name="Morin E."/>
            <person name="Chen J."/>
            <person name="Kohler A."/>
            <person name="Krizsan K."/>
            <person name="Balestrini R."/>
            <person name="Da Silva C."/>
            <person name="Montanini B."/>
            <person name="Hainaut M."/>
            <person name="Levati E."/>
            <person name="Barry K.W."/>
            <person name="Belfiori B."/>
            <person name="Cichocki N."/>
            <person name="Clum A."/>
            <person name="Dockter R.B."/>
            <person name="Fauchery L."/>
            <person name="Guy J."/>
            <person name="Iotti M."/>
            <person name="Le Tacon F."/>
            <person name="Lindquist E.A."/>
            <person name="Lipzen A."/>
            <person name="Malagnac F."/>
            <person name="Mello A."/>
            <person name="Molinier V."/>
            <person name="Miyauchi S."/>
            <person name="Poulain J."/>
            <person name="Riccioni C."/>
            <person name="Rubini A."/>
            <person name="Sitrit Y."/>
            <person name="Splivallo R."/>
            <person name="Traeger S."/>
            <person name="Wang M."/>
            <person name="Zifcakova L."/>
            <person name="Wipf D."/>
            <person name="Zambonelli A."/>
            <person name="Paolocci F."/>
            <person name="Nowrousian M."/>
            <person name="Ottonello S."/>
            <person name="Baldrian P."/>
            <person name="Spatafora J.W."/>
            <person name="Henrissat B."/>
            <person name="Nagy L.G."/>
            <person name="Aury J.M."/>
            <person name="Wincker P."/>
            <person name="Grigoriev I.V."/>
            <person name="Bonfante P."/>
            <person name="Martin F.M."/>
        </authorList>
    </citation>
    <scope>NUCLEOTIDE SEQUENCE [LARGE SCALE GENOMIC DNA]</scope>
    <source>
        <strain evidence="3 4">120613-1</strain>
    </source>
</reference>
<dbReference type="AlphaFoldDB" id="A0A3N4J088"/>
<keyword evidence="4" id="KW-1185">Reference proteome</keyword>
<feature type="compositionally biased region" description="Polar residues" evidence="1">
    <location>
        <begin position="62"/>
        <end position="88"/>
    </location>
</feature>
<organism evidence="3 4">
    <name type="scientific">Choiromyces venosus 120613-1</name>
    <dbReference type="NCBI Taxonomy" id="1336337"/>
    <lineage>
        <taxon>Eukaryota</taxon>
        <taxon>Fungi</taxon>
        <taxon>Dikarya</taxon>
        <taxon>Ascomycota</taxon>
        <taxon>Pezizomycotina</taxon>
        <taxon>Pezizomycetes</taxon>
        <taxon>Pezizales</taxon>
        <taxon>Tuberaceae</taxon>
        <taxon>Choiromyces</taxon>
    </lineage>
</organism>
<keyword evidence="2" id="KW-0732">Signal</keyword>
<proteinExistence type="predicted"/>